<gene>
    <name evidence="11" type="ORF">PXK24_21395</name>
</gene>
<feature type="domain" description="HAMP" evidence="10">
    <location>
        <begin position="115"/>
        <end position="167"/>
    </location>
</feature>
<comment type="similarity">
    <text evidence="3">Belongs to the methyl-accepting chemotaxis (MCP) protein family.</text>
</comment>
<accession>A0ABD4XFD4</accession>
<dbReference type="Pfam" id="PF00015">
    <property type="entry name" value="MCPsignal"/>
    <property type="match status" value="1"/>
</dbReference>
<dbReference type="InterPro" id="IPR004090">
    <property type="entry name" value="Chemotax_Me-accpt_rcpt"/>
</dbReference>
<dbReference type="InterPro" id="IPR000014">
    <property type="entry name" value="PAS"/>
</dbReference>
<dbReference type="Proteomes" id="UP001218364">
    <property type="component" value="Unassembled WGS sequence"/>
</dbReference>
<dbReference type="CDD" id="cd00130">
    <property type="entry name" value="PAS"/>
    <property type="match status" value="1"/>
</dbReference>
<dbReference type="GO" id="GO:0006935">
    <property type="term" value="P:chemotaxis"/>
    <property type="evidence" value="ECO:0007669"/>
    <property type="project" value="UniProtKB-KW"/>
</dbReference>
<evidence type="ECO:0000259" key="7">
    <source>
        <dbReference type="PROSITE" id="PS50111"/>
    </source>
</evidence>
<dbReference type="NCBIfam" id="TIGR00229">
    <property type="entry name" value="sensory_box"/>
    <property type="match status" value="1"/>
</dbReference>
<dbReference type="GO" id="GO:0016020">
    <property type="term" value="C:membrane"/>
    <property type="evidence" value="ECO:0007669"/>
    <property type="project" value="UniProtKB-SubCell"/>
</dbReference>
<feature type="domain" description="PAC" evidence="9">
    <location>
        <begin position="72"/>
        <end position="126"/>
    </location>
</feature>
<dbReference type="InterPro" id="IPR000700">
    <property type="entry name" value="PAS-assoc_C"/>
</dbReference>
<dbReference type="InterPro" id="IPR013655">
    <property type="entry name" value="PAS_fold_3"/>
</dbReference>
<organism evidence="11 12">
    <name type="scientific">Phaeobacter gallaeciensis</name>
    <dbReference type="NCBI Taxonomy" id="60890"/>
    <lineage>
        <taxon>Bacteria</taxon>
        <taxon>Pseudomonadati</taxon>
        <taxon>Pseudomonadota</taxon>
        <taxon>Alphaproteobacteria</taxon>
        <taxon>Rhodobacterales</taxon>
        <taxon>Roseobacteraceae</taxon>
        <taxon>Phaeobacter</taxon>
    </lineage>
</organism>
<keyword evidence="4" id="KW-0807">Transducer</keyword>
<dbReference type="InterPro" id="IPR001610">
    <property type="entry name" value="PAC"/>
</dbReference>
<evidence type="ECO:0000256" key="5">
    <source>
        <dbReference type="SAM" id="Coils"/>
    </source>
</evidence>
<dbReference type="PANTHER" id="PTHR43531">
    <property type="entry name" value="PROTEIN ICFG"/>
    <property type="match status" value="1"/>
</dbReference>
<evidence type="ECO:0000313" key="11">
    <source>
        <dbReference type="EMBL" id="MDE4168236.1"/>
    </source>
</evidence>
<dbReference type="CDD" id="cd06225">
    <property type="entry name" value="HAMP"/>
    <property type="match status" value="1"/>
</dbReference>
<dbReference type="EMBL" id="JARCJK010000031">
    <property type="protein sequence ID" value="MDE4168236.1"/>
    <property type="molecule type" value="Genomic_DNA"/>
</dbReference>
<dbReference type="FunFam" id="1.10.287.950:FF:000001">
    <property type="entry name" value="Methyl-accepting chemotaxis sensory transducer"/>
    <property type="match status" value="1"/>
</dbReference>
<evidence type="ECO:0000256" key="4">
    <source>
        <dbReference type="PROSITE-ProRule" id="PRU00284"/>
    </source>
</evidence>
<evidence type="ECO:0000256" key="6">
    <source>
        <dbReference type="SAM" id="MobiDB-lite"/>
    </source>
</evidence>
<protein>
    <submittedName>
        <fullName evidence="11">Methyl-accepting chemotaxis protein</fullName>
    </submittedName>
</protein>
<dbReference type="PROSITE" id="PS50113">
    <property type="entry name" value="PAC"/>
    <property type="match status" value="1"/>
</dbReference>
<dbReference type="PROSITE" id="PS50885">
    <property type="entry name" value="HAMP"/>
    <property type="match status" value="1"/>
</dbReference>
<dbReference type="AlphaFoldDB" id="A0ABD4XFD4"/>
<dbReference type="GO" id="GO:0007165">
    <property type="term" value="P:signal transduction"/>
    <property type="evidence" value="ECO:0007669"/>
    <property type="project" value="UniProtKB-KW"/>
</dbReference>
<reference evidence="11 12" key="1">
    <citation type="submission" date="2023-02" db="EMBL/GenBank/DDBJ databases">
        <title>Population genomics of bacteria associated with diatom.</title>
        <authorList>
            <person name="Xie J."/>
            <person name="Wang H."/>
        </authorList>
    </citation>
    <scope>NUCLEOTIDE SEQUENCE [LARGE SCALE GENOMIC DNA]</scope>
    <source>
        <strain evidence="11 12">PT47_8</strain>
    </source>
</reference>
<evidence type="ECO:0000259" key="8">
    <source>
        <dbReference type="PROSITE" id="PS50112"/>
    </source>
</evidence>
<dbReference type="Pfam" id="PF08447">
    <property type="entry name" value="PAS_3"/>
    <property type="match status" value="1"/>
</dbReference>
<dbReference type="PANTHER" id="PTHR43531:SF11">
    <property type="entry name" value="METHYL-ACCEPTING CHEMOTAXIS PROTEIN 3"/>
    <property type="match status" value="1"/>
</dbReference>
<dbReference type="InterPro" id="IPR035965">
    <property type="entry name" value="PAS-like_dom_sf"/>
</dbReference>
<evidence type="ECO:0000259" key="9">
    <source>
        <dbReference type="PROSITE" id="PS50113"/>
    </source>
</evidence>
<evidence type="ECO:0000256" key="1">
    <source>
        <dbReference type="ARBA" id="ARBA00004370"/>
    </source>
</evidence>
<dbReference type="CDD" id="cd11386">
    <property type="entry name" value="MCP_signal"/>
    <property type="match status" value="1"/>
</dbReference>
<evidence type="ECO:0000259" key="10">
    <source>
        <dbReference type="PROSITE" id="PS50885"/>
    </source>
</evidence>
<feature type="domain" description="PAS" evidence="8">
    <location>
        <begin position="1"/>
        <end position="46"/>
    </location>
</feature>
<sequence>MDRVLVDMIERTQAVIQFKADGTIISANENFLSLLGYQLDEIVGKNHAMFVDSKFAASGDYAQFWTALRAGRSMSDQYPRLAKDGSVVWIQATYAPVVGADGVTEKVIKVATDVTARRRALQEVAAGLQALSEGDLRQRVNVRSSEDTVVIAKAFNRSMEQLEKAVNTVKNVSFAVEQTASEISQSSTDLSHRTESQAATLEQTAAALEQLTSTVRAAAEGARKVEEIVGNTQSVAVQSERVVSDAIGAMSAIENSSERIAKIITVIDEIAFQTNLLALNAGVEAARAGDAGRGFAVVAAEVRALAQRSATAAGEIKQLIDESKDNVGTGVDLVGRSGEELKRIVDAVGTISGHISEIATGASEQSTTLVEISAGVSQLDQVTQQNAAMVEQTTAATQILSNDASHLMQEVQSFKTRPDIGMETKGESSGKGPSAKASAPRPRPAAPVAVGNAATAEAVRWEDF</sequence>
<comment type="caution">
    <text evidence="11">The sequence shown here is derived from an EMBL/GenBank/DDBJ whole genome shotgun (WGS) entry which is preliminary data.</text>
</comment>
<feature type="region of interest" description="Disordered" evidence="6">
    <location>
        <begin position="415"/>
        <end position="453"/>
    </location>
</feature>
<keyword evidence="5" id="KW-0175">Coiled coil</keyword>
<feature type="compositionally biased region" description="Basic and acidic residues" evidence="6">
    <location>
        <begin position="416"/>
        <end position="428"/>
    </location>
</feature>
<dbReference type="SMART" id="SM00283">
    <property type="entry name" value="MA"/>
    <property type="match status" value="1"/>
</dbReference>
<evidence type="ECO:0000256" key="2">
    <source>
        <dbReference type="ARBA" id="ARBA00022500"/>
    </source>
</evidence>
<feature type="compositionally biased region" description="Low complexity" evidence="6">
    <location>
        <begin position="430"/>
        <end position="453"/>
    </location>
</feature>
<dbReference type="SUPFAM" id="SSF58104">
    <property type="entry name" value="Methyl-accepting chemotaxis protein (MCP) signaling domain"/>
    <property type="match status" value="1"/>
</dbReference>
<feature type="domain" description="Methyl-accepting transducer" evidence="7">
    <location>
        <begin position="172"/>
        <end position="401"/>
    </location>
</feature>
<proteinExistence type="inferred from homology"/>
<evidence type="ECO:0000256" key="3">
    <source>
        <dbReference type="ARBA" id="ARBA00029447"/>
    </source>
</evidence>
<dbReference type="PROSITE" id="PS50111">
    <property type="entry name" value="CHEMOTAXIS_TRANSDUC_2"/>
    <property type="match status" value="1"/>
</dbReference>
<keyword evidence="2" id="KW-0145">Chemotaxis</keyword>
<dbReference type="Gene3D" id="1.10.287.950">
    <property type="entry name" value="Methyl-accepting chemotaxis protein"/>
    <property type="match status" value="1"/>
</dbReference>
<dbReference type="Gene3D" id="3.30.450.20">
    <property type="entry name" value="PAS domain"/>
    <property type="match status" value="1"/>
</dbReference>
<dbReference type="InterPro" id="IPR051310">
    <property type="entry name" value="MCP_chemotaxis"/>
</dbReference>
<dbReference type="PROSITE" id="PS50112">
    <property type="entry name" value="PAS"/>
    <property type="match status" value="1"/>
</dbReference>
<feature type="coiled-coil region" evidence="5">
    <location>
        <begin position="152"/>
        <end position="211"/>
    </location>
</feature>
<dbReference type="SUPFAM" id="SSF55785">
    <property type="entry name" value="PYP-like sensor domain (PAS domain)"/>
    <property type="match status" value="1"/>
</dbReference>
<dbReference type="InterPro" id="IPR003660">
    <property type="entry name" value="HAMP_dom"/>
</dbReference>
<dbReference type="PRINTS" id="PR00260">
    <property type="entry name" value="CHEMTRNSDUCR"/>
</dbReference>
<dbReference type="SMART" id="SM00086">
    <property type="entry name" value="PAC"/>
    <property type="match status" value="1"/>
</dbReference>
<comment type="subcellular location">
    <subcellularLocation>
        <location evidence="1">Membrane</location>
    </subcellularLocation>
</comment>
<dbReference type="InterPro" id="IPR004089">
    <property type="entry name" value="MCPsignal_dom"/>
</dbReference>
<name>A0ABD4XFD4_9RHOB</name>
<evidence type="ECO:0000313" key="12">
    <source>
        <dbReference type="Proteomes" id="UP001218364"/>
    </source>
</evidence>